<dbReference type="PANTHER" id="PTHR43096:SF52">
    <property type="entry name" value="DNAJ HOMOLOG 1, MITOCHONDRIAL-RELATED"/>
    <property type="match status" value="1"/>
</dbReference>
<comment type="caution">
    <text evidence="17">The sequence shown here is derived from an EMBL/GenBank/DDBJ whole genome shotgun (WGS) entry which is preliminary data.</text>
</comment>
<dbReference type="Pfam" id="PF00684">
    <property type="entry name" value="DnaJ_CXXCXGXG"/>
    <property type="match status" value="1"/>
</dbReference>
<dbReference type="PROSITE" id="PS50076">
    <property type="entry name" value="DNAJ_2"/>
    <property type="match status" value="1"/>
</dbReference>
<accession>A0AAW9MS28</accession>
<proteinExistence type="inferred from homology"/>
<dbReference type="SUPFAM" id="SSF46565">
    <property type="entry name" value="Chaperone J-domain"/>
    <property type="match status" value="1"/>
</dbReference>
<keyword evidence="7 13" id="KW-0863">Zinc-finger</keyword>
<dbReference type="CDD" id="cd10719">
    <property type="entry name" value="DnaJ_zf"/>
    <property type="match status" value="1"/>
</dbReference>
<organism evidence="17 18">
    <name type="scientific">Citroniella saccharovorans</name>
    <dbReference type="NCBI Taxonomy" id="2053367"/>
    <lineage>
        <taxon>Bacteria</taxon>
        <taxon>Bacillati</taxon>
        <taxon>Bacillota</taxon>
        <taxon>Tissierellia</taxon>
        <taxon>Tissierellales</taxon>
        <taxon>Peptoniphilaceae</taxon>
        <taxon>Citroniella</taxon>
    </lineage>
</organism>
<dbReference type="GO" id="GO:0009408">
    <property type="term" value="P:response to heat"/>
    <property type="evidence" value="ECO:0007669"/>
    <property type="project" value="InterPro"/>
</dbReference>
<feature type="domain" description="CR-type" evidence="16">
    <location>
        <begin position="130"/>
        <end position="212"/>
    </location>
</feature>
<dbReference type="AlphaFoldDB" id="A0AAW9MS28"/>
<dbReference type="InterPro" id="IPR001305">
    <property type="entry name" value="HSP_DnaJ_Cys-rich_dom"/>
</dbReference>
<dbReference type="InterPro" id="IPR001623">
    <property type="entry name" value="DnaJ_domain"/>
</dbReference>
<evidence type="ECO:0000256" key="1">
    <source>
        <dbReference type="ARBA" id="ARBA00004496"/>
    </source>
</evidence>
<dbReference type="GO" id="GO:0005524">
    <property type="term" value="F:ATP binding"/>
    <property type="evidence" value="ECO:0007669"/>
    <property type="project" value="InterPro"/>
</dbReference>
<dbReference type="Pfam" id="PF01556">
    <property type="entry name" value="DnaJ_C"/>
    <property type="match status" value="1"/>
</dbReference>
<keyword evidence="8 13" id="KW-0862">Zinc</keyword>
<feature type="binding site" evidence="13">
    <location>
        <position position="146"/>
    </location>
    <ligand>
        <name>Zn(2+)</name>
        <dbReference type="ChEBI" id="CHEBI:29105"/>
        <label>1</label>
    </ligand>
</feature>
<feature type="binding site" evidence="13">
    <location>
        <position position="200"/>
    </location>
    <ligand>
        <name>Zn(2+)</name>
        <dbReference type="ChEBI" id="CHEBI:29105"/>
        <label>1</label>
    </ligand>
</feature>
<evidence type="ECO:0000256" key="11">
    <source>
        <dbReference type="ARBA" id="ARBA00061004"/>
    </source>
</evidence>
<feature type="repeat" description="CXXCXGXG motif" evidence="13">
    <location>
        <begin position="200"/>
        <end position="207"/>
    </location>
</feature>
<keyword evidence="10 13" id="KW-0143">Chaperone</keyword>
<dbReference type="Proteomes" id="UP001357733">
    <property type="component" value="Unassembled WGS sequence"/>
</dbReference>
<feature type="binding site" evidence="13">
    <location>
        <position position="203"/>
    </location>
    <ligand>
        <name>Zn(2+)</name>
        <dbReference type="ChEBI" id="CHEBI:29105"/>
        <label>1</label>
    </ligand>
</feature>
<dbReference type="SUPFAM" id="SSF57938">
    <property type="entry name" value="DnaJ/Hsp40 cysteine-rich domain"/>
    <property type="match status" value="1"/>
</dbReference>
<name>A0AAW9MS28_9FIRM</name>
<evidence type="ECO:0000256" key="2">
    <source>
        <dbReference type="ARBA" id="ARBA00011738"/>
    </source>
</evidence>
<dbReference type="Gene3D" id="1.10.287.110">
    <property type="entry name" value="DnaJ domain"/>
    <property type="match status" value="1"/>
</dbReference>
<reference evidence="17 18" key="1">
    <citation type="submission" date="2024-01" db="EMBL/GenBank/DDBJ databases">
        <title>Complete genome sequence of Citroniella saccharovorans strain M6.X9, isolated from human fecal sample.</title>
        <authorList>
            <person name="Cheng G."/>
            <person name="Westerholm M."/>
            <person name="Schnurer A."/>
        </authorList>
    </citation>
    <scope>NUCLEOTIDE SEQUENCE [LARGE SCALE GENOMIC DNA]</scope>
    <source>
        <strain evidence="17 18">DSM 29873</strain>
    </source>
</reference>
<evidence type="ECO:0000259" key="15">
    <source>
        <dbReference type="PROSITE" id="PS50076"/>
    </source>
</evidence>
<evidence type="ECO:0000256" key="9">
    <source>
        <dbReference type="ARBA" id="ARBA00023016"/>
    </source>
</evidence>
<dbReference type="FunFam" id="2.60.260.20:FF:000004">
    <property type="entry name" value="Molecular chaperone DnaJ"/>
    <property type="match status" value="1"/>
</dbReference>
<dbReference type="HAMAP" id="MF_01152">
    <property type="entry name" value="DnaJ"/>
    <property type="match status" value="1"/>
</dbReference>
<evidence type="ECO:0000256" key="6">
    <source>
        <dbReference type="ARBA" id="ARBA00022737"/>
    </source>
</evidence>
<evidence type="ECO:0000259" key="16">
    <source>
        <dbReference type="PROSITE" id="PS51188"/>
    </source>
</evidence>
<comment type="domain">
    <text evidence="13">The J domain is necessary and sufficient to stimulate DnaK ATPase activity. Zinc center 1 plays an important role in the autonomous, DnaK-independent chaperone activity of DnaJ. Zinc center 2 is essential for interaction with DnaK and for DnaJ activity.</text>
</comment>
<dbReference type="SMART" id="SM00271">
    <property type="entry name" value="DnaJ"/>
    <property type="match status" value="1"/>
</dbReference>
<feature type="binding site" evidence="13">
    <location>
        <position position="160"/>
    </location>
    <ligand>
        <name>Zn(2+)</name>
        <dbReference type="ChEBI" id="CHEBI:29105"/>
        <label>2</label>
    </ligand>
</feature>
<sequence length="371" mass="41453">MKDLYEILEVDSKASYEEIKKSYRRLAKKFHPDLNPGDKEAEAKLKEINLAYEVLSKEDKRRDYDRFGDKIFEGAASGRGEYGGFSDLFSDIFSDFFSGSYSTYSSNSRGVPGDDILKEVTIDFKDAYKGVKREIQVRRKTVCTKCHGSGAESEEDLETCPVCHGSGQETISSRTAFGLFQQVTTCHNCDGSGKIIKKKCSKCSGEGFIYKNEKISVDIPAGIDSQMAVRVSGKGHEGLKGGENGDLLVRVTVNPSQIFKREGSDLLLELPIRFTQAVLGDEIEIPTMDGIEKFTIPKGVQSGEIITLRNKGFVSLRSKKIGDLYVKLNIVTPTNINKDQEELLRELDKSFGEEVSDKKSRFFDKVKDLFE</sequence>
<keyword evidence="4 13" id="KW-0235">DNA replication</keyword>
<comment type="similarity">
    <text evidence="11 13">Belongs to the DnaJ family.</text>
</comment>
<dbReference type="GO" id="GO:0051082">
    <property type="term" value="F:unfolded protein binding"/>
    <property type="evidence" value="ECO:0007669"/>
    <property type="project" value="UniProtKB-UniRule"/>
</dbReference>
<dbReference type="Gene3D" id="2.60.260.20">
    <property type="entry name" value="Urease metallochaperone UreE, N-terminal domain"/>
    <property type="match status" value="2"/>
</dbReference>
<dbReference type="InterPro" id="IPR036410">
    <property type="entry name" value="HSP_DnaJ_Cys-rich_dom_sf"/>
</dbReference>
<keyword evidence="5 13" id="KW-0479">Metal-binding</keyword>
<evidence type="ECO:0000256" key="7">
    <source>
        <dbReference type="ARBA" id="ARBA00022771"/>
    </source>
</evidence>
<dbReference type="InterPro" id="IPR036869">
    <property type="entry name" value="J_dom_sf"/>
</dbReference>
<feature type="repeat" description="CXXCXGXG motif" evidence="13">
    <location>
        <begin position="186"/>
        <end position="193"/>
    </location>
</feature>
<dbReference type="RefSeq" id="WP_324620075.1">
    <property type="nucleotide sequence ID" value="NZ_JAYKOT010000003.1"/>
</dbReference>
<dbReference type="PROSITE" id="PS51188">
    <property type="entry name" value="ZF_CR"/>
    <property type="match status" value="1"/>
</dbReference>
<dbReference type="GO" id="GO:0031072">
    <property type="term" value="F:heat shock protein binding"/>
    <property type="evidence" value="ECO:0007669"/>
    <property type="project" value="InterPro"/>
</dbReference>
<protein>
    <recommendedName>
        <fullName evidence="12 13">Chaperone protein DnaJ</fullName>
    </recommendedName>
</protein>
<dbReference type="InterPro" id="IPR012724">
    <property type="entry name" value="DnaJ"/>
</dbReference>
<keyword evidence="6 13" id="KW-0677">Repeat</keyword>
<comment type="cofactor">
    <cofactor evidence="13">
        <name>Zn(2+)</name>
        <dbReference type="ChEBI" id="CHEBI:29105"/>
    </cofactor>
    <text evidence="13">Binds 2 Zn(2+) ions per monomer.</text>
</comment>
<gene>
    <name evidence="13 17" type="primary">dnaJ</name>
    <name evidence="17" type="ORF">VLK81_07860</name>
</gene>
<evidence type="ECO:0000256" key="8">
    <source>
        <dbReference type="ARBA" id="ARBA00022833"/>
    </source>
</evidence>
<evidence type="ECO:0000256" key="4">
    <source>
        <dbReference type="ARBA" id="ARBA00022705"/>
    </source>
</evidence>
<comment type="subunit">
    <text evidence="2 13">Homodimer.</text>
</comment>
<dbReference type="GO" id="GO:0008270">
    <property type="term" value="F:zinc ion binding"/>
    <property type="evidence" value="ECO:0007669"/>
    <property type="project" value="UniProtKB-UniRule"/>
</dbReference>
<dbReference type="PANTHER" id="PTHR43096">
    <property type="entry name" value="DNAJ HOMOLOG 1, MITOCHONDRIAL-RELATED"/>
    <property type="match status" value="1"/>
</dbReference>
<keyword evidence="17" id="KW-0560">Oxidoreductase</keyword>
<evidence type="ECO:0000256" key="13">
    <source>
        <dbReference type="HAMAP-Rule" id="MF_01152"/>
    </source>
</evidence>
<dbReference type="SUPFAM" id="SSF49493">
    <property type="entry name" value="HSP40/DnaJ peptide-binding domain"/>
    <property type="match status" value="2"/>
</dbReference>
<dbReference type="NCBIfam" id="TIGR02349">
    <property type="entry name" value="DnaJ_bact"/>
    <property type="match status" value="1"/>
</dbReference>
<feature type="domain" description="J" evidence="15">
    <location>
        <begin position="3"/>
        <end position="68"/>
    </location>
</feature>
<feature type="binding site" evidence="13">
    <location>
        <position position="143"/>
    </location>
    <ligand>
        <name>Zn(2+)</name>
        <dbReference type="ChEBI" id="CHEBI:29105"/>
        <label>1</label>
    </ligand>
</feature>
<comment type="subcellular location">
    <subcellularLocation>
        <location evidence="1 13">Cytoplasm</location>
    </subcellularLocation>
</comment>
<dbReference type="NCBIfam" id="NF008035">
    <property type="entry name" value="PRK10767.1"/>
    <property type="match status" value="1"/>
</dbReference>
<evidence type="ECO:0000256" key="12">
    <source>
        <dbReference type="ARBA" id="ARBA00067609"/>
    </source>
</evidence>
<evidence type="ECO:0000256" key="14">
    <source>
        <dbReference type="PROSITE-ProRule" id="PRU00546"/>
    </source>
</evidence>
<keyword evidence="9 13" id="KW-0346">Stress response</keyword>
<feature type="repeat" description="CXXCXGXG motif" evidence="13">
    <location>
        <begin position="143"/>
        <end position="150"/>
    </location>
</feature>
<evidence type="ECO:0000256" key="5">
    <source>
        <dbReference type="ARBA" id="ARBA00022723"/>
    </source>
</evidence>
<feature type="binding site" evidence="13">
    <location>
        <position position="186"/>
    </location>
    <ligand>
        <name>Zn(2+)</name>
        <dbReference type="ChEBI" id="CHEBI:29105"/>
        <label>2</label>
    </ligand>
</feature>
<keyword evidence="3 13" id="KW-0963">Cytoplasm</keyword>
<feature type="zinc finger region" description="CR-type" evidence="14">
    <location>
        <begin position="130"/>
        <end position="212"/>
    </location>
</feature>
<feature type="binding site" evidence="13">
    <location>
        <position position="163"/>
    </location>
    <ligand>
        <name>Zn(2+)</name>
        <dbReference type="ChEBI" id="CHEBI:29105"/>
        <label>2</label>
    </ligand>
</feature>
<feature type="repeat" description="CXXCXGXG motif" evidence="13">
    <location>
        <begin position="160"/>
        <end position="167"/>
    </location>
</feature>
<comment type="function">
    <text evidence="13">Participates actively in the response to hyperosmotic and heat shock by preventing the aggregation of stress-denatured proteins and by disaggregating proteins, also in an autonomous, DnaK-independent fashion. Unfolded proteins bind initially to DnaJ; upon interaction with the DnaJ-bound protein, DnaK hydrolyzes its bound ATP, resulting in the formation of a stable complex. GrpE releases ADP from DnaK; ATP binding to DnaK triggers the release of the substrate protein, thus completing the reaction cycle. Several rounds of ATP-dependent interactions between DnaJ, DnaK and GrpE are required for fully efficient folding. Also involved, together with DnaK and GrpE, in the DNA replication of plasmids through activation of initiation proteins.</text>
</comment>
<dbReference type="Gene3D" id="2.10.230.10">
    <property type="entry name" value="Heat shock protein DnaJ, cysteine-rich domain"/>
    <property type="match status" value="1"/>
</dbReference>
<dbReference type="GO" id="GO:0006260">
    <property type="term" value="P:DNA replication"/>
    <property type="evidence" value="ECO:0007669"/>
    <property type="project" value="UniProtKB-KW"/>
</dbReference>
<keyword evidence="18" id="KW-1185">Reference proteome</keyword>
<dbReference type="Pfam" id="PF00226">
    <property type="entry name" value="DnaJ"/>
    <property type="match status" value="1"/>
</dbReference>
<evidence type="ECO:0000256" key="3">
    <source>
        <dbReference type="ARBA" id="ARBA00022490"/>
    </source>
</evidence>
<dbReference type="InterPro" id="IPR008971">
    <property type="entry name" value="HSP40/DnaJ_pept-bd"/>
</dbReference>
<dbReference type="GO" id="GO:0042026">
    <property type="term" value="P:protein refolding"/>
    <property type="evidence" value="ECO:0007669"/>
    <property type="project" value="TreeGrafter"/>
</dbReference>
<dbReference type="FunFam" id="2.10.230.10:FF:000002">
    <property type="entry name" value="Molecular chaperone DnaJ"/>
    <property type="match status" value="1"/>
</dbReference>
<evidence type="ECO:0000313" key="18">
    <source>
        <dbReference type="Proteomes" id="UP001357733"/>
    </source>
</evidence>
<dbReference type="CDD" id="cd06257">
    <property type="entry name" value="DnaJ"/>
    <property type="match status" value="1"/>
</dbReference>
<dbReference type="PRINTS" id="PR00625">
    <property type="entry name" value="JDOMAIN"/>
</dbReference>
<feature type="binding site" evidence="13">
    <location>
        <position position="189"/>
    </location>
    <ligand>
        <name>Zn(2+)</name>
        <dbReference type="ChEBI" id="CHEBI:29105"/>
        <label>2</label>
    </ligand>
</feature>
<dbReference type="EMBL" id="JAYKOT010000003">
    <property type="protein sequence ID" value="MEB3429921.1"/>
    <property type="molecule type" value="Genomic_DNA"/>
</dbReference>
<dbReference type="InterPro" id="IPR002939">
    <property type="entry name" value="DnaJ_C"/>
</dbReference>
<dbReference type="GO" id="GO:0005737">
    <property type="term" value="C:cytoplasm"/>
    <property type="evidence" value="ECO:0007669"/>
    <property type="project" value="UniProtKB-SubCell"/>
</dbReference>
<dbReference type="CDD" id="cd10747">
    <property type="entry name" value="DnaJ_C"/>
    <property type="match status" value="1"/>
</dbReference>
<evidence type="ECO:0000256" key="10">
    <source>
        <dbReference type="ARBA" id="ARBA00023186"/>
    </source>
</evidence>
<evidence type="ECO:0000313" key="17">
    <source>
        <dbReference type="EMBL" id="MEB3429921.1"/>
    </source>
</evidence>
<dbReference type="GO" id="GO:0016491">
    <property type="term" value="F:oxidoreductase activity"/>
    <property type="evidence" value="ECO:0007669"/>
    <property type="project" value="UniProtKB-KW"/>
</dbReference>